<protein>
    <submittedName>
        <fullName evidence="1">DUF3568 family protein</fullName>
    </submittedName>
</protein>
<sequence length="193" mass="20078">MPTRQALPASRPTARISTVLRLSAAIATLMLLNGCAALAVSLAGAGAGAGLAHQMNGTASRTFSEPFNKVDAAVRIASKRMYLQVDEVASMDGGQVTKARVSNLSVSVELEPLSPNLTRVNVVARKDLLRVDAATAQAIVAQIERSLSAVELADANDAANAARAGKVDNAKYIRDEPVSTRKGSAASKKKTPI</sequence>
<dbReference type="RefSeq" id="WP_206254447.1">
    <property type="nucleotide sequence ID" value="NZ_CP071060.1"/>
</dbReference>
<proteinExistence type="predicted"/>
<dbReference type="Proteomes" id="UP000663570">
    <property type="component" value="Chromosome"/>
</dbReference>
<dbReference type="EMBL" id="CP071060">
    <property type="protein sequence ID" value="QSI76843.1"/>
    <property type="molecule type" value="Genomic_DNA"/>
</dbReference>
<reference evidence="1 2" key="1">
    <citation type="submission" date="2021-02" db="EMBL/GenBank/DDBJ databases">
        <title>Niveibacterium changnyeongensis HC41.</title>
        <authorList>
            <person name="Kang M."/>
        </authorList>
    </citation>
    <scope>NUCLEOTIDE SEQUENCE [LARGE SCALE GENOMIC DNA]</scope>
    <source>
        <strain evidence="1 2">HC41</strain>
    </source>
</reference>
<accession>A0ABX7M801</accession>
<name>A0ABX7M801_9RHOO</name>
<evidence type="ECO:0000313" key="2">
    <source>
        <dbReference type="Proteomes" id="UP000663570"/>
    </source>
</evidence>
<gene>
    <name evidence="1" type="ORF">JY500_20735</name>
</gene>
<evidence type="ECO:0000313" key="1">
    <source>
        <dbReference type="EMBL" id="QSI76843.1"/>
    </source>
</evidence>
<organism evidence="1 2">
    <name type="scientific">Niveibacterium microcysteis</name>
    <dbReference type="NCBI Taxonomy" id="2811415"/>
    <lineage>
        <taxon>Bacteria</taxon>
        <taxon>Pseudomonadati</taxon>
        <taxon>Pseudomonadota</taxon>
        <taxon>Betaproteobacteria</taxon>
        <taxon>Rhodocyclales</taxon>
        <taxon>Rhodocyclaceae</taxon>
        <taxon>Niveibacterium</taxon>
    </lineage>
</organism>
<dbReference type="Pfam" id="PF12092">
    <property type="entry name" value="DUF3568"/>
    <property type="match status" value="1"/>
</dbReference>
<dbReference type="InterPro" id="IPR021952">
    <property type="entry name" value="Flpp3-like"/>
</dbReference>
<keyword evidence="2" id="KW-1185">Reference proteome</keyword>